<dbReference type="Pfam" id="PF01943">
    <property type="entry name" value="Polysacc_synt"/>
    <property type="match status" value="1"/>
</dbReference>
<dbReference type="GO" id="GO:0005886">
    <property type="term" value="C:plasma membrane"/>
    <property type="evidence" value="ECO:0007669"/>
    <property type="project" value="UniProtKB-SubCell"/>
</dbReference>
<dbReference type="InterPro" id="IPR050833">
    <property type="entry name" value="Poly_Biosynth_Transport"/>
</dbReference>
<evidence type="ECO:0000256" key="6">
    <source>
        <dbReference type="SAM" id="Phobius"/>
    </source>
</evidence>
<reference evidence="7 8" key="1">
    <citation type="submission" date="2019-04" db="EMBL/GenBank/DDBJ databases">
        <authorList>
            <person name="Van Vliet M D."/>
        </authorList>
    </citation>
    <scope>NUCLEOTIDE SEQUENCE [LARGE SCALE GENOMIC DNA]</scope>
    <source>
        <strain evidence="7 8">F21</strain>
    </source>
</reference>
<evidence type="ECO:0000256" key="1">
    <source>
        <dbReference type="ARBA" id="ARBA00004651"/>
    </source>
</evidence>
<keyword evidence="4 6" id="KW-1133">Transmembrane helix</keyword>
<feature type="transmembrane region" description="Helical" evidence="6">
    <location>
        <begin position="481"/>
        <end position="502"/>
    </location>
</feature>
<feature type="transmembrane region" description="Helical" evidence="6">
    <location>
        <begin position="359"/>
        <end position="377"/>
    </location>
</feature>
<comment type="subcellular location">
    <subcellularLocation>
        <location evidence="1">Cell membrane</location>
        <topology evidence="1">Multi-pass membrane protein</topology>
    </subcellularLocation>
</comment>
<keyword evidence="2" id="KW-1003">Cell membrane</keyword>
<feature type="transmembrane region" description="Helical" evidence="6">
    <location>
        <begin position="259"/>
        <end position="277"/>
    </location>
</feature>
<keyword evidence="8" id="KW-1185">Reference proteome</keyword>
<feature type="transmembrane region" description="Helical" evidence="6">
    <location>
        <begin position="198"/>
        <end position="219"/>
    </location>
</feature>
<feature type="transmembrane region" description="Helical" evidence="6">
    <location>
        <begin position="170"/>
        <end position="192"/>
    </location>
</feature>
<dbReference type="InterPro" id="IPR002797">
    <property type="entry name" value="Polysacc_synth"/>
</dbReference>
<evidence type="ECO:0000256" key="5">
    <source>
        <dbReference type="ARBA" id="ARBA00023136"/>
    </source>
</evidence>
<feature type="transmembrane region" description="Helical" evidence="6">
    <location>
        <begin position="443"/>
        <end position="469"/>
    </location>
</feature>
<feature type="transmembrane region" description="Helical" evidence="6">
    <location>
        <begin position="389"/>
        <end position="407"/>
    </location>
</feature>
<feature type="transmembrane region" description="Helical" evidence="6">
    <location>
        <begin position="324"/>
        <end position="347"/>
    </location>
</feature>
<keyword evidence="3 6" id="KW-0812">Transmembrane</keyword>
<evidence type="ECO:0000256" key="4">
    <source>
        <dbReference type="ARBA" id="ARBA00022989"/>
    </source>
</evidence>
<feature type="transmembrane region" description="Helical" evidence="6">
    <location>
        <begin position="413"/>
        <end position="431"/>
    </location>
</feature>
<feature type="transmembrane region" description="Helical" evidence="6">
    <location>
        <begin position="58"/>
        <end position="85"/>
    </location>
</feature>
<evidence type="ECO:0000256" key="2">
    <source>
        <dbReference type="ARBA" id="ARBA00022475"/>
    </source>
</evidence>
<dbReference type="PANTHER" id="PTHR30250:SF11">
    <property type="entry name" value="O-ANTIGEN TRANSPORTER-RELATED"/>
    <property type="match status" value="1"/>
</dbReference>
<dbReference type="EMBL" id="CAAHFH010000001">
    <property type="protein sequence ID" value="VGO20367.1"/>
    <property type="molecule type" value="Genomic_DNA"/>
</dbReference>
<feature type="transmembrane region" description="Helical" evidence="6">
    <location>
        <begin position="106"/>
        <end position="126"/>
    </location>
</feature>
<gene>
    <name evidence="7" type="ORF">SCARR_02430</name>
</gene>
<dbReference type="Proteomes" id="UP000346198">
    <property type="component" value="Unassembled WGS sequence"/>
</dbReference>
<feature type="transmembrane region" description="Helical" evidence="6">
    <location>
        <begin position="283"/>
        <end position="304"/>
    </location>
</feature>
<dbReference type="AlphaFoldDB" id="A0A6C2ULR7"/>
<evidence type="ECO:0000313" key="7">
    <source>
        <dbReference type="EMBL" id="VGO20367.1"/>
    </source>
</evidence>
<evidence type="ECO:0000313" key="8">
    <source>
        <dbReference type="Proteomes" id="UP000346198"/>
    </source>
</evidence>
<evidence type="ECO:0000256" key="3">
    <source>
        <dbReference type="ARBA" id="ARBA00022692"/>
    </source>
</evidence>
<evidence type="ECO:0008006" key="9">
    <source>
        <dbReference type="Google" id="ProtNLM"/>
    </source>
</evidence>
<dbReference type="RefSeq" id="WP_136061791.1">
    <property type="nucleotide sequence ID" value="NZ_CAAHFH010000001.1"/>
</dbReference>
<sequence>MDNHLQSDGPDSGKGAFFSPEAVRGVPWMVLSKLVLFFAYFGVSVLTVNGLGKEKFGVYSLMFNISSYLLIACGLGLGAALMRYVPELAARQNRHALLHLMWKSATLQLLAVLGASVVVLRFAGPLQRLFHAEHIERFPFFLALACGMTGLLLLKDYVATVFTSMFKTRTVAILSMVQGAVWLAGLYVLLGARPEVDTVFFIQMLSIGVVYAVGAALLFRRVTQLPWTTQEFGIGRRRALKFSGTAMLSAILRMVMFKYSEVFFLAAAGGATLAGVYDLGYTLPYTVVTFIPLALLSLATAAFAEAYVKDASCLGRLISSSYKLLMAASLPVAVLGAFFAPTAYHVIYRGEMDEAGSLASAFCLLLLLPLVSIPLSMALKAKEKVHNMLPMMAFQIVVNLFLDWLLIVQLQWGVWGGIWAVAATFFLTITPRMMVARHIIGGIYFPAAFFFRMATVLTLEAAAFHWVAGRLRLFERFEQDWINIGLLFGIGALYAVLFLLLVRAFRLVRQSDIADFQALEIKRLNKLMFRVFGV</sequence>
<dbReference type="PANTHER" id="PTHR30250">
    <property type="entry name" value="PST FAMILY PREDICTED COLANIC ACID TRANSPORTER"/>
    <property type="match status" value="1"/>
</dbReference>
<feature type="transmembrane region" description="Helical" evidence="6">
    <location>
        <begin position="138"/>
        <end position="158"/>
    </location>
</feature>
<accession>A0A6C2ULR7</accession>
<organism evidence="7 8">
    <name type="scientific">Pontiella sulfatireligans</name>
    <dbReference type="NCBI Taxonomy" id="2750658"/>
    <lineage>
        <taxon>Bacteria</taxon>
        <taxon>Pseudomonadati</taxon>
        <taxon>Kiritimatiellota</taxon>
        <taxon>Kiritimatiellia</taxon>
        <taxon>Kiritimatiellales</taxon>
        <taxon>Pontiellaceae</taxon>
        <taxon>Pontiella</taxon>
    </lineage>
</organism>
<protein>
    <recommendedName>
        <fullName evidence="9">Polysaccharide biosynthesis protein C-terminal domain-containing protein</fullName>
    </recommendedName>
</protein>
<feature type="transmembrane region" description="Helical" evidence="6">
    <location>
        <begin position="34"/>
        <end position="52"/>
    </location>
</feature>
<proteinExistence type="predicted"/>
<keyword evidence="5 6" id="KW-0472">Membrane</keyword>
<name>A0A6C2ULR7_9BACT</name>